<comment type="caution">
    <text evidence="2">The sequence shown here is derived from an EMBL/GenBank/DDBJ whole genome shotgun (WGS) entry which is preliminary data.</text>
</comment>
<dbReference type="AlphaFoldDB" id="A0A210PJK6"/>
<feature type="compositionally biased region" description="Basic and acidic residues" evidence="1">
    <location>
        <begin position="50"/>
        <end position="65"/>
    </location>
</feature>
<sequence>MSMSSRSLFLLKTRDLSVQDHSMNIEVMLAPNRTYLLMNKHKTLNAKSNKQKDKVEKQRDSSTHSYVSEKRLVDRRNQEFYIKRVNMFLNQLAPNTRSTVLDRKSFSPSLNKIQDDNKQASEAVKVVKTKVKPRVKSEPCTPRGSINSSFPLIPTDRRQSKSSVGFHERAKDKDVVKQTHTFGRSNVAVNGAYLTIQGSRFQNETRTKIQSSGSPVPEYFPPVSPTHNITRDVVTPSNQNPLPQTLTATGDKKPTIPFLSKKKVKFVSSKDTNGYKKWEETQNKEKQKTKYLDKRIEGFMLDQLRFNQANKISHYDVHRRNVDHVEDSKPTAKGNLVDMFDAFCQTGTKQQMHKLVKMAAKMKVKTKTPTSSTSMAPSIASFKNSQAFKRLNEVAIRS</sequence>
<dbReference type="OrthoDB" id="6077476at2759"/>
<keyword evidence="3" id="KW-1185">Reference proteome</keyword>
<feature type="compositionally biased region" description="Polar residues" evidence="1">
    <location>
        <begin position="235"/>
        <end position="248"/>
    </location>
</feature>
<gene>
    <name evidence="2" type="ORF">KP79_PYT03523</name>
</gene>
<feature type="region of interest" description="Disordered" evidence="1">
    <location>
        <begin position="134"/>
        <end position="172"/>
    </location>
</feature>
<name>A0A210PJK6_MIZYE</name>
<evidence type="ECO:0000313" key="2">
    <source>
        <dbReference type="EMBL" id="OWF36665.1"/>
    </source>
</evidence>
<accession>A0A210PJK6</accession>
<reference evidence="2 3" key="1">
    <citation type="journal article" date="2017" name="Nat. Ecol. Evol.">
        <title>Scallop genome provides insights into evolution of bilaterian karyotype and development.</title>
        <authorList>
            <person name="Wang S."/>
            <person name="Zhang J."/>
            <person name="Jiao W."/>
            <person name="Li J."/>
            <person name="Xun X."/>
            <person name="Sun Y."/>
            <person name="Guo X."/>
            <person name="Huan P."/>
            <person name="Dong B."/>
            <person name="Zhang L."/>
            <person name="Hu X."/>
            <person name="Sun X."/>
            <person name="Wang J."/>
            <person name="Zhao C."/>
            <person name="Wang Y."/>
            <person name="Wang D."/>
            <person name="Huang X."/>
            <person name="Wang R."/>
            <person name="Lv J."/>
            <person name="Li Y."/>
            <person name="Zhang Z."/>
            <person name="Liu B."/>
            <person name="Lu W."/>
            <person name="Hui Y."/>
            <person name="Liang J."/>
            <person name="Zhou Z."/>
            <person name="Hou R."/>
            <person name="Li X."/>
            <person name="Liu Y."/>
            <person name="Li H."/>
            <person name="Ning X."/>
            <person name="Lin Y."/>
            <person name="Zhao L."/>
            <person name="Xing Q."/>
            <person name="Dou J."/>
            <person name="Li Y."/>
            <person name="Mao J."/>
            <person name="Guo H."/>
            <person name="Dou H."/>
            <person name="Li T."/>
            <person name="Mu C."/>
            <person name="Jiang W."/>
            <person name="Fu Q."/>
            <person name="Fu X."/>
            <person name="Miao Y."/>
            <person name="Liu J."/>
            <person name="Yu Q."/>
            <person name="Li R."/>
            <person name="Liao H."/>
            <person name="Li X."/>
            <person name="Kong Y."/>
            <person name="Jiang Z."/>
            <person name="Chourrout D."/>
            <person name="Li R."/>
            <person name="Bao Z."/>
        </authorList>
    </citation>
    <scope>NUCLEOTIDE SEQUENCE [LARGE SCALE GENOMIC DNA]</scope>
    <source>
        <strain evidence="2 3">PY_sf001</strain>
    </source>
</reference>
<dbReference type="EMBL" id="NEDP02076512">
    <property type="protein sequence ID" value="OWF36665.1"/>
    <property type="molecule type" value="Genomic_DNA"/>
</dbReference>
<dbReference type="Proteomes" id="UP000242188">
    <property type="component" value="Unassembled WGS sequence"/>
</dbReference>
<feature type="region of interest" description="Disordered" evidence="1">
    <location>
        <begin position="233"/>
        <end position="253"/>
    </location>
</feature>
<evidence type="ECO:0000313" key="3">
    <source>
        <dbReference type="Proteomes" id="UP000242188"/>
    </source>
</evidence>
<organism evidence="2 3">
    <name type="scientific">Mizuhopecten yessoensis</name>
    <name type="common">Japanese scallop</name>
    <name type="synonym">Patinopecten yessoensis</name>
    <dbReference type="NCBI Taxonomy" id="6573"/>
    <lineage>
        <taxon>Eukaryota</taxon>
        <taxon>Metazoa</taxon>
        <taxon>Spiralia</taxon>
        <taxon>Lophotrochozoa</taxon>
        <taxon>Mollusca</taxon>
        <taxon>Bivalvia</taxon>
        <taxon>Autobranchia</taxon>
        <taxon>Pteriomorphia</taxon>
        <taxon>Pectinida</taxon>
        <taxon>Pectinoidea</taxon>
        <taxon>Pectinidae</taxon>
        <taxon>Mizuhopecten</taxon>
    </lineage>
</organism>
<protein>
    <submittedName>
        <fullName evidence="2">Uncharacterized protein</fullName>
    </submittedName>
</protein>
<proteinExistence type="predicted"/>
<evidence type="ECO:0000256" key="1">
    <source>
        <dbReference type="SAM" id="MobiDB-lite"/>
    </source>
</evidence>
<feature type="region of interest" description="Disordered" evidence="1">
    <location>
        <begin position="45"/>
        <end position="65"/>
    </location>
</feature>